<accession>A0A0G4LGB1</accession>
<evidence type="ECO:0000313" key="2">
    <source>
        <dbReference type="Proteomes" id="UP000044602"/>
    </source>
</evidence>
<dbReference type="Proteomes" id="UP000044602">
    <property type="component" value="Unassembled WGS sequence"/>
</dbReference>
<keyword evidence="2" id="KW-1185">Reference proteome</keyword>
<protein>
    <submittedName>
        <fullName evidence="1">Uncharacterized protein</fullName>
    </submittedName>
</protein>
<reference evidence="1 2" key="1">
    <citation type="submission" date="2015-05" db="EMBL/GenBank/DDBJ databases">
        <authorList>
            <person name="Wang D.B."/>
            <person name="Wang M."/>
        </authorList>
    </citation>
    <scope>NUCLEOTIDE SEQUENCE [LARGE SCALE GENOMIC DNA]</scope>
    <source>
        <strain evidence="1">VL1</strain>
    </source>
</reference>
<feature type="non-terminal residue" evidence="1">
    <location>
        <position position="431"/>
    </location>
</feature>
<sequence length="431" mass="48497">MEYLYTRTWSSASPASHHDVQAFANDVVHQRCSRRRLRSRVVRHVRLERVRRQVIHPRLALHEADEPGEHLVVARTLERLPAADDEELRLGARERHVDSAPVLEQVANSARVVGPHQRQHDDLLVAALEAVGCVHLHAGVAAQPVLQQRQLGAVVRHDANLRLGNADGNERLDELRHDARLAGVDDAVALGLLVRPGLQRVRVDEADARLGLQEVTDPAPTRRGTGAERPRRTRLQEVSRVEMPLPESAHVGHVKLGEAQLFRATPEPALVDEAVAQSHDVLAHAILMLQVDDRVRVRVREQLEQADVQATLASLLILHQRRKLVVVSYQDKSLGHPDGAEADWQRDLRRLIDDAIIKCTLVEDMVADAKTRGRDNRRIMPRRLDLIKGMHRHGCQRGKLLDLRVHFGRCPQTQDGDAVVLELEKDIVHSR</sequence>
<gene>
    <name evidence="1" type="ORF">BN1708_003407</name>
</gene>
<organism evidence="1 2">
    <name type="scientific">Verticillium longisporum</name>
    <name type="common">Verticillium dahliae var. longisporum</name>
    <dbReference type="NCBI Taxonomy" id="100787"/>
    <lineage>
        <taxon>Eukaryota</taxon>
        <taxon>Fungi</taxon>
        <taxon>Dikarya</taxon>
        <taxon>Ascomycota</taxon>
        <taxon>Pezizomycotina</taxon>
        <taxon>Sordariomycetes</taxon>
        <taxon>Hypocreomycetidae</taxon>
        <taxon>Glomerellales</taxon>
        <taxon>Plectosphaerellaceae</taxon>
        <taxon>Verticillium</taxon>
    </lineage>
</organism>
<evidence type="ECO:0000313" key="1">
    <source>
        <dbReference type="EMBL" id="CRK21068.1"/>
    </source>
</evidence>
<dbReference type="EMBL" id="CVQH01012224">
    <property type="protein sequence ID" value="CRK21068.1"/>
    <property type="molecule type" value="Genomic_DNA"/>
</dbReference>
<dbReference type="AlphaFoldDB" id="A0A0G4LGB1"/>
<proteinExistence type="predicted"/>
<name>A0A0G4LGB1_VERLO</name>